<dbReference type="RefSeq" id="WP_184664592.1">
    <property type="nucleotide sequence ID" value="NZ_JACHHB010000010.1"/>
</dbReference>
<dbReference type="Gene3D" id="1.10.287.950">
    <property type="entry name" value="Methyl-accepting chemotaxis protein"/>
    <property type="match status" value="1"/>
</dbReference>
<proteinExistence type="inferred from homology"/>
<feature type="transmembrane region" description="Helical" evidence="11">
    <location>
        <begin position="12"/>
        <end position="32"/>
    </location>
</feature>
<dbReference type="PROSITE" id="PS50885">
    <property type="entry name" value="HAMP"/>
    <property type="match status" value="1"/>
</dbReference>
<dbReference type="PANTHER" id="PTHR32089:SF112">
    <property type="entry name" value="LYSOZYME-LIKE PROTEIN-RELATED"/>
    <property type="match status" value="1"/>
</dbReference>
<dbReference type="CDD" id="cd12912">
    <property type="entry name" value="PDC2_MCP_like"/>
    <property type="match status" value="1"/>
</dbReference>
<dbReference type="PANTHER" id="PTHR32089">
    <property type="entry name" value="METHYL-ACCEPTING CHEMOTAXIS PROTEIN MCPB"/>
    <property type="match status" value="1"/>
</dbReference>
<organism evidence="14 15">
    <name type="scientific">Texcoconibacillus texcoconensis</name>
    <dbReference type="NCBI Taxonomy" id="1095777"/>
    <lineage>
        <taxon>Bacteria</taxon>
        <taxon>Bacillati</taxon>
        <taxon>Bacillota</taxon>
        <taxon>Bacilli</taxon>
        <taxon>Bacillales</taxon>
        <taxon>Bacillaceae</taxon>
        <taxon>Texcoconibacillus</taxon>
    </lineage>
</organism>
<evidence type="ECO:0000256" key="11">
    <source>
        <dbReference type="SAM" id="Phobius"/>
    </source>
</evidence>
<gene>
    <name evidence="14" type="ORF">HNQ41_002355</name>
</gene>
<dbReference type="GO" id="GO:0007165">
    <property type="term" value="P:signal transduction"/>
    <property type="evidence" value="ECO:0007669"/>
    <property type="project" value="UniProtKB-KW"/>
</dbReference>
<protein>
    <submittedName>
        <fullName evidence="14">Methyl-accepting chemotaxis protein</fullName>
    </submittedName>
</protein>
<evidence type="ECO:0000256" key="2">
    <source>
        <dbReference type="ARBA" id="ARBA00022475"/>
    </source>
</evidence>
<feature type="transmembrane region" description="Helical" evidence="11">
    <location>
        <begin position="315"/>
        <end position="338"/>
    </location>
</feature>
<evidence type="ECO:0000256" key="3">
    <source>
        <dbReference type="ARBA" id="ARBA00022500"/>
    </source>
</evidence>
<keyword evidence="4 11" id="KW-0812">Transmembrane</keyword>
<dbReference type="InterPro" id="IPR033479">
    <property type="entry name" value="dCache_1"/>
</dbReference>
<dbReference type="GO" id="GO:0005886">
    <property type="term" value="C:plasma membrane"/>
    <property type="evidence" value="ECO:0007669"/>
    <property type="project" value="UniProtKB-SubCell"/>
</dbReference>
<keyword evidence="5 11" id="KW-1133">Transmembrane helix</keyword>
<dbReference type="GO" id="GO:0006935">
    <property type="term" value="P:chemotaxis"/>
    <property type="evidence" value="ECO:0007669"/>
    <property type="project" value="UniProtKB-KW"/>
</dbReference>
<sequence length="708" mass="77362">MKSIQAKILTMILSVVVVVFTVTIGYVIYSSYQQATEQANEFAEAQAENYGQQALRELGSGYELAENLTNTFETIQTGDDPDRDLIIDILGTTLEDNEDLVGVWGVWEPDAFDGSDEEYIGEEGHNDEGRFTPYWNRGSGEIAFEATGTGYESTESEGDWYNIPLETGEPAVIEPTNYDLQGEDVMLVSVSYPINVEGETVGVVGVDFALDNLQAMMSDIELYDSGIGMLVSHEGAIAAHEDDEQLGAPITDTFEQDSLMEQIQNGQSIRFSDERESGEEQLVAFTPVQVANVDTPWSFATAVPTDEVTAEAQQAAMQAIVIVLVSLLVLAVLIVWLARSISQPIVYLSERLKTMANLDLRAAYDQDVQKYLDRRDEIGTMTQAVQLLRSRFTEMIQSINESSEQVAASSEELTAVSDESSKASQEIANTIEDMSKRATNQSDETEKGAQNVNELGQLVQSSRGHIQELHDATYQIVEAKNQGLEAMEHLTGATSTTQSANQEVEKVIASTDESAKKITKAAGMIQEITEQTNLLALNASIEAARAGEAGKGFAVVADEIRKLAEQSNKSTEDIASVINELTEQTKMAVASMEDSKQATETQTARVHETTQVFTNVADAIEEAKETMEKIQSSSVKMEEKSDEIVTLVDQLSSIAQENAAGTQEVSASVEEQTASMEEVAASSESLAKLAENLKESVAQFQYEQERKE</sequence>
<comment type="caution">
    <text evidence="14">The sequence shown here is derived from an EMBL/GenBank/DDBJ whole genome shotgun (WGS) entry which is preliminary data.</text>
</comment>
<feature type="compositionally biased region" description="Polar residues" evidence="10">
    <location>
        <begin position="657"/>
        <end position="673"/>
    </location>
</feature>
<evidence type="ECO:0000313" key="14">
    <source>
        <dbReference type="EMBL" id="MBB5174161.1"/>
    </source>
</evidence>
<feature type="domain" description="Methyl-accepting transducer" evidence="12">
    <location>
        <begin position="416"/>
        <end position="673"/>
    </location>
</feature>
<comment type="similarity">
    <text evidence="8">Belongs to the methyl-accepting chemotaxis (MCP) protein family.</text>
</comment>
<dbReference type="Proteomes" id="UP000551878">
    <property type="component" value="Unassembled WGS sequence"/>
</dbReference>
<evidence type="ECO:0000256" key="4">
    <source>
        <dbReference type="ARBA" id="ARBA00022692"/>
    </source>
</evidence>
<evidence type="ECO:0000256" key="8">
    <source>
        <dbReference type="ARBA" id="ARBA00029447"/>
    </source>
</evidence>
<feature type="domain" description="HAMP" evidence="13">
    <location>
        <begin position="339"/>
        <end position="397"/>
    </location>
</feature>
<evidence type="ECO:0000313" key="15">
    <source>
        <dbReference type="Proteomes" id="UP000551878"/>
    </source>
</evidence>
<keyword evidence="3" id="KW-0145">Chemotaxis</keyword>
<dbReference type="SMART" id="SM00283">
    <property type="entry name" value="MA"/>
    <property type="match status" value="1"/>
</dbReference>
<evidence type="ECO:0000259" key="13">
    <source>
        <dbReference type="PROSITE" id="PS50885"/>
    </source>
</evidence>
<name>A0A840QS87_9BACI</name>
<keyword evidence="6 11" id="KW-0472">Membrane</keyword>
<evidence type="ECO:0000259" key="12">
    <source>
        <dbReference type="PROSITE" id="PS50111"/>
    </source>
</evidence>
<evidence type="ECO:0000256" key="1">
    <source>
        <dbReference type="ARBA" id="ARBA00004651"/>
    </source>
</evidence>
<keyword evidence="15" id="KW-1185">Reference proteome</keyword>
<dbReference type="InterPro" id="IPR003660">
    <property type="entry name" value="HAMP_dom"/>
</dbReference>
<dbReference type="Gene3D" id="3.30.450.20">
    <property type="entry name" value="PAS domain"/>
    <property type="match status" value="2"/>
</dbReference>
<evidence type="ECO:0000256" key="9">
    <source>
        <dbReference type="PROSITE-ProRule" id="PRU00284"/>
    </source>
</evidence>
<dbReference type="Pfam" id="PF02743">
    <property type="entry name" value="dCache_1"/>
    <property type="match status" value="1"/>
</dbReference>
<evidence type="ECO:0000256" key="10">
    <source>
        <dbReference type="SAM" id="MobiDB-lite"/>
    </source>
</evidence>
<evidence type="ECO:0000256" key="5">
    <source>
        <dbReference type="ARBA" id="ARBA00022989"/>
    </source>
</evidence>
<dbReference type="EMBL" id="JACHHB010000010">
    <property type="protein sequence ID" value="MBB5174161.1"/>
    <property type="molecule type" value="Genomic_DNA"/>
</dbReference>
<comment type="subcellular location">
    <subcellularLocation>
        <location evidence="1">Cell membrane</location>
        <topology evidence="1">Multi-pass membrane protein</topology>
    </subcellularLocation>
</comment>
<evidence type="ECO:0000256" key="7">
    <source>
        <dbReference type="ARBA" id="ARBA00023224"/>
    </source>
</evidence>
<keyword evidence="7 9" id="KW-0807">Transducer</keyword>
<dbReference type="AlphaFoldDB" id="A0A840QS87"/>
<dbReference type="Pfam" id="PF00015">
    <property type="entry name" value="MCPsignal"/>
    <property type="match status" value="1"/>
</dbReference>
<feature type="region of interest" description="Disordered" evidence="10">
    <location>
        <begin position="657"/>
        <end position="680"/>
    </location>
</feature>
<evidence type="ECO:0000256" key="6">
    <source>
        <dbReference type="ARBA" id="ARBA00023136"/>
    </source>
</evidence>
<dbReference type="PROSITE" id="PS50111">
    <property type="entry name" value="CHEMOTAXIS_TRANSDUC_2"/>
    <property type="match status" value="1"/>
</dbReference>
<dbReference type="InterPro" id="IPR004089">
    <property type="entry name" value="MCPsignal_dom"/>
</dbReference>
<keyword evidence="2" id="KW-1003">Cell membrane</keyword>
<dbReference type="SUPFAM" id="SSF58104">
    <property type="entry name" value="Methyl-accepting chemotaxis protein (MCP) signaling domain"/>
    <property type="match status" value="1"/>
</dbReference>
<reference evidence="14 15" key="1">
    <citation type="submission" date="2020-08" db="EMBL/GenBank/DDBJ databases">
        <title>Genomic Encyclopedia of Type Strains, Phase IV (KMG-IV): sequencing the most valuable type-strain genomes for metagenomic binning, comparative biology and taxonomic classification.</title>
        <authorList>
            <person name="Goeker M."/>
        </authorList>
    </citation>
    <scope>NUCLEOTIDE SEQUENCE [LARGE SCALE GENOMIC DNA]</scope>
    <source>
        <strain evidence="14 15">DSM 24696</strain>
    </source>
</reference>
<dbReference type="Pfam" id="PF00672">
    <property type="entry name" value="HAMP"/>
    <property type="match status" value="1"/>
</dbReference>
<dbReference type="CDD" id="cd12913">
    <property type="entry name" value="PDC1_MCP_like"/>
    <property type="match status" value="1"/>
</dbReference>
<accession>A0A840QS87</accession>